<evidence type="ECO:0000313" key="2">
    <source>
        <dbReference type="Proteomes" id="UP000054564"/>
    </source>
</evidence>
<dbReference type="Proteomes" id="UP000054564">
    <property type="component" value="Unassembled WGS sequence"/>
</dbReference>
<comment type="caution">
    <text evidence="1">The sequence shown here is derived from an EMBL/GenBank/DDBJ whole genome shotgun (WGS) entry which is preliminary data.</text>
</comment>
<name>A0A0L0W147_9BASI</name>
<protein>
    <submittedName>
        <fullName evidence="1">Uncharacterized protein</fullName>
    </submittedName>
</protein>
<evidence type="ECO:0000313" key="1">
    <source>
        <dbReference type="EMBL" id="KNF05241.1"/>
    </source>
</evidence>
<sequence>MPWAVEVHNMLNQLAAQIKDLPPNATEVVISACLGTLRAQTGQQVLTLELYFQLVDHVELMRSWAPNVDWLWGKTRLPGSSHWWFELVSSLGTNLVPSDMTVMDTELTSEEIEEQLQDQGVFRCHQRWQAGWG</sequence>
<proteinExistence type="predicted"/>
<gene>
    <name evidence="1" type="ORF">PSTG_01458</name>
</gene>
<keyword evidence="2" id="KW-1185">Reference proteome</keyword>
<dbReference type="EMBL" id="AJIL01000008">
    <property type="protein sequence ID" value="KNF05241.1"/>
    <property type="molecule type" value="Genomic_DNA"/>
</dbReference>
<accession>A0A0L0W147</accession>
<organism evidence="1 2">
    <name type="scientific">Puccinia striiformis f. sp. tritici PST-78</name>
    <dbReference type="NCBI Taxonomy" id="1165861"/>
    <lineage>
        <taxon>Eukaryota</taxon>
        <taxon>Fungi</taxon>
        <taxon>Dikarya</taxon>
        <taxon>Basidiomycota</taxon>
        <taxon>Pucciniomycotina</taxon>
        <taxon>Pucciniomycetes</taxon>
        <taxon>Pucciniales</taxon>
        <taxon>Pucciniaceae</taxon>
        <taxon>Puccinia</taxon>
    </lineage>
</organism>
<dbReference type="OrthoDB" id="10270888at2759"/>
<dbReference type="AlphaFoldDB" id="A0A0L0W147"/>
<reference evidence="2" key="1">
    <citation type="submission" date="2014-03" db="EMBL/GenBank/DDBJ databases">
        <title>The Genome Sequence of Puccinia striiformis f. sp. tritici PST-78.</title>
        <authorList>
            <consortium name="The Broad Institute Genome Sequencing Platform"/>
            <person name="Cuomo C."/>
            <person name="Hulbert S."/>
            <person name="Chen X."/>
            <person name="Walker B."/>
            <person name="Young S.K."/>
            <person name="Zeng Q."/>
            <person name="Gargeya S."/>
            <person name="Fitzgerald M."/>
            <person name="Haas B."/>
            <person name="Abouelleil A."/>
            <person name="Alvarado L."/>
            <person name="Arachchi H.M."/>
            <person name="Berlin A.M."/>
            <person name="Chapman S.B."/>
            <person name="Goldberg J."/>
            <person name="Griggs A."/>
            <person name="Gujja S."/>
            <person name="Hansen M."/>
            <person name="Howarth C."/>
            <person name="Imamovic A."/>
            <person name="Larimer J."/>
            <person name="McCowan C."/>
            <person name="Montmayeur A."/>
            <person name="Murphy C."/>
            <person name="Neiman D."/>
            <person name="Pearson M."/>
            <person name="Priest M."/>
            <person name="Roberts A."/>
            <person name="Saif S."/>
            <person name="Shea T."/>
            <person name="Sisk P."/>
            <person name="Sykes S."/>
            <person name="Wortman J."/>
            <person name="Nusbaum C."/>
            <person name="Birren B."/>
        </authorList>
    </citation>
    <scope>NUCLEOTIDE SEQUENCE [LARGE SCALE GENOMIC DNA]</scope>
    <source>
        <strain evidence="2">race PST-78</strain>
    </source>
</reference>